<proteinExistence type="predicted"/>
<protein>
    <submittedName>
        <fullName evidence="1">Uncharacterized protein</fullName>
    </submittedName>
</protein>
<dbReference type="Proteomes" id="UP000828048">
    <property type="component" value="Chromosome 8"/>
</dbReference>
<evidence type="ECO:0000313" key="1">
    <source>
        <dbReference type="EMBL" id="KAH7851735.1"/>
    </source>
</evidence>
<comment type="caution">
    <text evidence="1">The sequence shown here is derived from an EMBL/GenBank/DDBJ whole genome shotgun (WGS) entry which is preliminary data.</text>
</comment>
<accession>A0ACB7YE45</accession>
<sequence>MNWFEEISPWNCDSAKDERFAWISGFGMPLNAWTLQTFKEIGGKWGHFIQTDDNTLRGKSYEKGRILIATEQVQKIEGEIELVKARLIEGKTNEECNEASSNVEDIKVVAESEKGNEMGSYERGLQVDNAIVMEPVSSERHDRGTNDKITAINSTSSSSGIDLSIVRSLEREPIKNTSNDIVEEFNGPILDQEKAAADDSFVDEIEDTSCPLQSCYQWG</sequence>
<organism evidence="1 2">
    <name type="scientific">Vaccinium darrowii</name>
    <dbReference type="NCBI Taxonomy" id="229202"/>
    <lineage>
        <taxon>Eukaryota</taxon>
        <taxon>Viridiplantae</taxon>
        <taxon>Streptophyta</taxon>
        <taxon>Embryophyta</taxon>
        <taxon>Tracheophyta</taxon>
        <taxon>Spermatophyta</taxon>
        <taxon>Magnoliopsida</taxon>
        <taxon>eudicotyledons</taxon>
        <taxon>Gunneridae</taxon>
        <taxon>Pentapetalae</taxon>
        <taxon>asterids</taxon>
        <taxon>Ericales</taxon>
        <taxon>Ericaceae</taxon>
        <taxon>Vaccinioideae</taxon>
        <taxon>Vaccinieae</taxon>
        <taxon>Vaccinium</taxon>
    </lineage>
</organism>
<dbReference type="EMBL" id="CM037158">
    <property type="protein sequence ID" value="KAH7851735.1"/>
    <property type="molecule type" value="Genomic_DNA"/>
</dbReference>
<evidence type="ECO:0000313" key="2">
    <source>
        <dbReference type="Proteomes" id="UP000828048"/>
    </source>
</evidence>
<name>A0ACB7YE45_9ERIC</name>
<keyword evidence="2" id="KW-1185">Reference proteome</keyword>
<gene>
    <name evidence="1" type="ORF">Vadar_015866</name>
</gene>
<reference evidence="1 2" key="1">
    <citation type="journal article" date="2021" name="Hortic Res">
        <title>High-quality reference genome and annotation aids understanding of berry development for evergreen blueberry (Vaccinium darrowii).</title>
        <authorList>
            <person name="Yu J."/>
            <person name="Hulse-Kemp A.M."/>
            <person name="Babiker E."/>
            <person name="Staton M."/>
        </authorList>
    </citation>
    <scope>NUCLEOTIDE SEQUENCE [LARGE SCALE GENOMIC DNA]</scope>
    <source>
        <strain evidence="2">cv. NJ 8807/NJ 8810</strain>
        <tissue evidence="1">Young leaf</tissue>
    </source>
</reference>